<keyword evidence="3 5" id="KW-0807">Transducer</keyword>
<dbReference type="AlphaFoldDB" id="Q2FR61"/>
<dbReference type="EnsemblBacteria" id="ABD39789">
    <property type="protein sequence ID" value="ABD39789"/>
    <property type="gene ID" value="Mhun_0008"/>
</dbReference>
<dbReference type="Pfam" id="PF00015">
    <property type="entry name" value="MCPsignal"/>
    <property type="match status" value="1"/>
</dbReference>
<dbReference type="Gene3D" id="1.20.120.1530">
    <property type="match status" value="1"/>
</dbReference>
<feature type="domain" description="Methyl-accepting transducer" evidence="6">
    <location>
        <begin position="233"/>
        <end position="469"/>
    </location>
</feature>
<keyword evidence="2" id="KW-1003">Cell membrane</keyword>
<dbReference type="PANTHER" id="PTHR32089">
    <property type="entry name" value="METHYL-ACCEPTING CHEMOTAXIS PROTEIN MCPB"/>
    <property type="match status" value="1"/>
</dbReference>
<dbReference type="InterPro" id="IPR004090">
    <property type="entry name" value="Chemotax_Me-accpt_rcpt"/>
</dbReference>
<name>Q2FR61_METHJ</name>
<evidence type="ECO:0000259" key="6">
    <source>
        <dbReference type="PROSITE" id="PS50111"/>
    </source>
</evidence>
<dbReference type="eggNOG" id="arCOG02372">
    <property type="taxonomic scope" value="Archaea"/>
</dbReference>
<feature type="domain" description="T-SNARE coiled-coil homology" evidence="7">
    <location>
        <begin position="420"/>
        <end position="482"/>
    </location>
</feature>
<comment type="similarity">
    <text evidence="4">Belongs to the methyl-accepting chemotaxis (MCP) protein family.</text>
</comment>
<dbReference type="PROSITE" id="PS50192">
    <property type="entry name" value="T_SNARE"/>
    <property type="match status" value="1"/>
</dbReference>
<dbReference type="PROSITE" id="PS50885">
    <property type="entry name" value="HAMP"/>
    <property type="match status" value="1"/>
</dbReference>
<dbReference type="Pfam" id="PF18947">
    <property type="entry name" value="HAMP_2"/>
    <property type="match status" value="2"/>
</dbReference>
<keyword evidence="2" id="KW-0997">Cell inner membrane</keyword>
<evidence type="ECO:0000256" key="5">
    <source>
        <dbReference type="PROSITE-ProRule" id="PRU00284"/>
    </source>
</evidence>
<keyword evidence="2" id="KW-0472">Membrane</keyword>
<accession>Q2FR61</accession>
<dbReference type="GO" id="GO:0004888">
    <property type="term" value="F:transmembrane signaling receptor activity"/>
    <property type="evidence" value="ECO:0007669"/>
    <property type="project" value="InterPro"/>
</dbReference>
<evidence type="ECO:0000259" key="7">
    <source>
        <dbReference type="PROSITE" id="PS50192"/>
    </source>
</evidence>
<dbReference type="InterPro" id="IPR000727">
    <property type="entry name" value="T_SNARE_dom"/>
</dbReference>
<dbReference type="PRINTS" id="PR00260">
    <property type="entry name" value="CHEMTRNSDUCR"/>
</dbReference>
<dbReference type="PROSITE" id="PS50111">
    <property type="entry name" value="CHEMOTAXIS_TRANSDUC_2"/>
    <property type="match status" value="1"/>
</dbReference>
<keyword evidence="10" id="KW-1185">Reference proteome</keyword>
<dbReference type="GO" id="GO:0005886">
    <property type="term" value="C:plasma membrane"/>
    <property type="evidence" value="ECO:0007669"/>
    <property type="project" value="UniProtKB-SubCell"/>
</dbReference>
<dbReference type="HOGENOM" id="CLU_000445_107_19_2"/>
<evidence type="ECO:0000256" key="4">
    <source>
        <dbReference type="ARBA" id="ARBA00029447"/>
    </source>
</evidence>
<dbReference type="InParanoid" id="Q2FR61"/>
<dbReference type="Proteomes" id="UP000001941">
    <property type="component" value="Chromosome"/>
</dbReference>
<dbReference type="GO" id="GO:0007165">
    <property type="term" value="P:signal transduction"/>
    <property type="evidence" value="ECO:0007669"/>
    <property type="project" value="UniProtKB-KW"/>
</dbReference>
<dbReference type="KEGG" id="mhu:Mhun_0008"/>
<evidence type="ECO:0000256" key="1">
    <source>
        <dbReference type="ARBA" id="ARBA00004429"/>
    </source>
</evidence>
<reference evidence="10" key="1">
    <citation type="journal article" date="2016" name="Stand. Genomic Sci.">
        <title>Complete genome sequence of Methanospirillum hungatei type strain JF1.</title>
        <authorList>
            <person name="Gunsalus R.P."/>
            <person name="Cook L.E."/>
            <person name="Crable B."/>
            <person name="Rohlin L."/>
            <person name="McDonald E."/>
            <person name="Mouttaki H."/>
            <person name="Sieber J.R."/>
            <person name="Poweleit N."/>
            <person name="Zhou H."/>
            <person name="Lapidus A.L."/>
            <person name="Daligault H.E."/>
            <person name="Land M."/>
            <person name="Gilna P."/>
            <person name="Ivanova N."/>
            <person name="Kyrpides N."/>
            <person name="Culley D.E."/>
            <person name="McInerney M.J."/>
        </authorList>
    </citation>
    <scope>NUCLEOTIDE SEQUENCE [LARGE SCALE GENOMIC DNA]</scope>
    <source>
        <strain evidence="10">ATCC 27890 / DSM 864 / NBRC 100397 / JF-1</strain>
    </source>
</reference>
<dbReference type="EMBL" id="CP000254">
    <property type="protein sequence ID" value="ABD39789.1"/>
    <property type="molecule type" value="Genomic_DNA"/>
</dbReference>
<dbReference type="OrthoDB" id="8523at2157"/>
<evidence type="ECO:0000259" key="8">
    <source>
        <dbReference type="PROSITE" id="PS50885"/>
    </source>
</evidence>
<dbReference type="Gene3D" id="1.10.287.950">
    <property type="entry name" value="Methyl-accepting chemotaxis protein"/>
    <property type="match status" value="1"/>
</dbReference>
<sequence>MTADVQKASEKDQIHEYLIQLRDNIKALVEDANLLSKAAVEGRLDTRADASKHQGDFRKIVEGVNDTLDAVIGPLNVAARYVDRISKGDIPAKITDNYNGDFNTIKNNLNVCIDAVNALVDDANMLSRAALDGKLKTRADASKHQGDFRKIVQGVNETLDSVIVPVNEALRVSKEYANSNFTARVDPSLKVSGDWVEFKDALNNIGIQISAAVGLINKQLLDLASNAEEATASIEEVSAGAQQIAKNAGEVSSNAIRGEDGIHQVLKAMEDLNTTVAEVSRRAEEVSSTATAANGYAKNGVELAQKSETAMEEIKRSSSEVDQIVKDINQQMDEIGKIVRLISDIANQTNLLALNAAIEAARAGEAGRGFAVVAAEVKSLAQDSRQSAENIADMIMALQTKAKKANDAMGHAGETVAMGSSALSETLGAFEQIAASIDDITRNATDVASSSEEQAASVEEVTASINEVSGLVQNTAKEAGDAAAATQEASASIDQISKIVANVNEIVEIVSSEMAKFKI</sequence>
<protein>
    <submittedName>
        <fullName evidence="9">Methyl-accepting chemotaxis sensory transducer</fullName>
    </submittedName>
</protein>
<dbReference type="InterPro" id="IPR004089">
    <property type="entry name" value="MCPsignal_dom"/>
</dbReference>
<dbReference type="PANTHER" id="PTHR32089:SF112">
    <property type="entry name" value="LYSOZYME-LIKE PROTEIN-RELATED"/>
    <property type="match status" value="1"/>
</dbReference>
<proteinExistence type="inferred from homology"/>
<dbReference type="STRING" id="323259.Mhun_0008"/>
<dbReference type="GO" id="GO:0006935">
    <property type="term" value="P:chemotaxis"/>
    <property type="evidence" value="ECO:0007669"/>
    <property type="project" value="InterPro"/>
</dbReference>
<dbReference type="eggNOG" id="arCOG02320">
    <property type="taxonomic scope" value="Archaea"/>
</dbReference>
<dbReference type="SMART" id="SM00283">
    <property type="entry name" value="MA"/>
    <property type="match status" value="1"/>
</dbReference>
<comment type="subcellular location">
    <subcellularLocation>
        <location evidence="1">Cell inner membrane</location>
        <topology evidence="1">Multi-pass membrane protein</topology>
    </subcellularLocation>
</comment>
<dbReference type="CDD" id="cd11386">
    <property type="entry name" value="MCP_signal"/>
    <property type="match status" value="1"/>
</dbReference>
<evidence type="ECO:0000256" key="3">
    <source>
        <dbReference type="ARBA" id="ARBA00023224"/>
    </source>
</evidence>
<evidence type="ECO:0000313" key="10">
    <source>
        <dbReference type="Proteomes" id="UP000001941"/>
    </source>
</evidence>
<dbReference type="SUPFAM" id="SSF58104">
    <property type="entry name" value="Methyl-accepting chemotaxis protein (MCP) signaling domain"/>
    <property type="match status" value="1"/>
</dbReference>
<evidence type="ECO:0000313" key="9">
    <source>
        <dbReference type="EMBL" id="ABD39789.1"/>
    </source>
</evidence>
<evidence type="ECO:0000256" key="2">
    <source>
        <dbReference type="ARBA" id="ARBA00022519"/>
    </source>
</evidence>
<dbReference type="InterPro" id="IPR003660">
    <property type="entry name" value="HAMP_dom"/>
</dbReference>
<organism evidence="9 10">
    <name type="scientific">Methanospirillum hungatei JF-1 (strain ATCC 27890 / DSM 864 / NBRC 100397 / JF-1)</name>
    <dbReference type="NCBI Taxonomy" id="323259"/>
    <lineage>
        <taxon>Archaea</taxon>
        <taxon>Methanobacteriati</taxon>
        <taxon>Methanobacteriota</taxon>
        <taxon>Stenosarchaea group</taxon>
        <taxon>Methanomicrobia</taxon>
        <taxon>Methanomicrobiales</taxon>
        <taxon>Methanospirillaceae</taxon>
        <taxon>Methanospirillum</taxon>
    </lineage>
</organism>
<feature type="domain" description="HAMP" evidence="8">
    <location>
        <begin position="69"/>
        <end position="121"/>
    </location>
</feature>
<gene>
    <name evidence="9" type="ordered locus">Mhun_0008</name>
</gene>